<reference evidence="1 2" key="1">
    <citation type="submission" date="2017-09" db="EMBL/GenBank/DDBJ databases">
        <title>Complete genome sequence of Oxytococcus suis strain ZY16052.</title>
        <authorList>
            <person name="Li F."/>
        </authorList>
    </citation>
    <scope>NUCLEOTIDE SEQUENCE [LARGE SCALE GENOMIC DNA]</scope>
    <source>
        <strain evidence="1 2">ZY16052</strain>
    </source>
</reference>
<evidence type="ECO:0000313" key="1">
    <source>
        <dbReference type="EMBL" id="AXY25689.1"/>
    </source>
</evidence>
<evidence type="ECO:0000313" key="2">
    <source>
        <dbReference type="Proteomes" id="UP000263232"/>
    </source>
</evidence>
<dbReference type="KEGG" id="abae:CL176_06575"/>
<dbReference type="Proteomes" id="UP000263232">
    <property type="component" value="Chromosome"/>
</dbReference>
<dbReference type="EMBL" id="CP023434">
    <property type="protein sequence ID" value="AXY25689.1"/>
    <property type="molecule type" value="Genomic_DNA"/>
</dbReference>
<evidence type="ECO:0008006" key="3">
    <source>
        <dbReference type="Google" id="ProtNLM"/>
    </source>
</evidence>
<organism evidence="1 2">
    <name type="scientific">Suicoccus acidiformans</name>
    <dbReference type="NCBI Taxonomy" id="2036206"/>
    <lineage>
        <taxon>Bacteria</taxon>
        <taxon>Bacillati</taxon>
        <taxon>Bacillota</taxon>
        <taxon>Bacilli</taxon>
        <taxon>Lactobacillales</taxon>
        <taxon>Aerococcaceae</taxon>
        <taxon>Suicoccus</taxon>
    </lineage>
</organism>
<keyword evidence="2" id="KW-1185">Reference proteome</keyword>
<proteinExistence type="predicted"/>
<gene>
    <name evidence="1" type="ORF">CL176_06575</name>
</gene>
<accession>A0A347WKT2</accession>
<name>A0A347WKT2_9LACT</name>
<dbReference type="OrthoDB" id="2134864at2"/>
<dbReference type="AlphaFoldDB" id="A0A347WKT2"/>
<sequence length="61" mass="7442">MYGYRRLTIYLNYYRTLRSIISVYRLMKLMGLKAVIRHKRYQYGPSTPQYVAENVLNRSFD</sequence>
<protein>
    <recommendedName>
        <fullName evidence="3">HTH-like domain-containing protein</fullName>
    </recommendedName>
</protein>